<dbReference type="InterPro" id="IPR001611">
    <property type="entry name" value="Leu-rich_rpt"/>
</dbReference>
<dbReference type="Gene3D" id="3.80.10.10">
    <property type="entry name" value="Ribonuclease Inhibitor"/>
    <property type="match status" value="3"/>
</dbReference>
<keyword evidence="8 11" id="KW-0472">Membrane</keyword>
<dbReference type="GO" id="GO:0033612">
    <property type="term" value="F:receptor serine/threonine kinase binding"/>
    <property type="evidence" value="ECO:0007669"/>
    <property type="project" value="TreeGrafter"/>
</dbReference>
<dbReference type="Pfam" id="PF08263">
    <property type="entry name" value="LRRNT_2"/>
    <property type="match status" value="1"/>
</dbReference>
<evidence type="ECO:0000259" key="13">
    <source>
        <dbReference type="PROSITE" id="PS50011"/>
    </source>
</evidence>
<organism evidence="14 15">
    <name type="scientific">Oldenlandia corymbosa var. corymbosa</name>
    <dbReference type="NCBI Taxonomy" id="529605"/>
    <lineage>
        <taxon>Eukaryota</taxon>
        <taxon>Viridiplantae</taxon>
        <taxon>Streptophyta</taxon>
        <taxon>Embryophyta</taxon>
        <taxon>Tracheophyta</taxon>
        <taxon>Spermatophyta</taxon>
        <taxon>Magnoliopsida</taxon>
        <taxon>eudicotyledons</taxon>
        <taxon>Gunneridae</taxon>
        <taxon>Pentapetalae</taxon>
        <taxon>asterids</taxon>
        <taxon>lamiids</taxon>
        <taxon>Gentianales</taxon>
        <taxon>Rubiaceae</taxon>
        <taxon>Rubioideae</taxon>
        <taxon>Spermacoceae</taxon>
        <taxon>Hedyotis-Oldenlandia complex</taxon>
        <taxon>Oldenlandia</taxon>
    </lineage>
</organism>
<feature type="region of interest" description="Disordered" evidence="10">
    <location>
        <begin position="814"/>
        <end position="880"/>
    </location>
</feature>
<feature type="transmembrane region" description="Helical" evidence="11">
    <location>
        <begin position="430"/>
        <end position="453"/>
    </location>
</feature>
<evidence type="ECO:0000256" key="6">
    <source>
        <dbReference type="ARBA" id="ARBA00022840"/>
    </source>
</evidence>
<keyword evidence="5" id="KW-0547">Nucleotide-binding</keyword>
<evidence type="ECO:0000256" key="2">
    <source>
        <dbReference type="ARBA" id="ARBA00022614"/>
    </source>
</evidence>
<dbReference type="Pfam" id="PF07714">
    <property type="entry name" value="PK_Tyr_Ser-Thr"/>
    <property type="match status" value="1"/>
</dbReference>
<dbReference type="InterPro" id="IPR032675">
    <property type="entry name" value="LRR_dom_sf"/>
</dbReference>
<keyword evidence="12" id="KW-0732">Signal</keyword>
<evidence type="ECO:0000256" key="12">
    <source>
        <dbReference type="SAM" id="SignalP"/>
    </source>
</evidence>
<keyword evidence="15" id="KW-1185">Reference proteome</keyword>
<dbReference type="FunFam" id="3.30.200.20:FF:000433">
    <property type="entry name" value="Predicted protein"/>
    <property type="match status" value="1"/>
</dbReference>
<sequence>MAVEIKIAFLCFLFFILALTQQVLGSSYSERRALLDLRASLGIRARYWPKKVEPCLNWTGIQCKEGRVTGIHLSGLTRTRFGKLNPRFAVDSLTNFPLLSSFNASGFPLPGPIPEWFGQRLATLQVLDLRFCAIFGSVPESLGNLSGLIALYLSDNSIAGVIPATFGNLNSLSTLDLSRNSLTGWIPSSISRIRNLKSLDLSSNFLSGVIPVELGLVSSLISLKLANNSIGDSIPAQLGNLSSLVELDLGYNLLSGSLPEELGRLRSLHKLMVGNNQLEGSVPANLLQNLSSVEHLVLRSNRFSGTFPDVLGSLPHLVFLDVSGNNLTGALPNISAFLNNDQVVFNFSNNLLYGNLSLGAGSISLDLSSNFLTGMAPAITKSNFTLNCFQSIPNQRATMECLRFYADRAIPFNNADERSRDSNKSKKLKYLLGGTFGGLFFILILGAGLAYMVHKCVKRSATSRGKPDAKSVSQVERGLPPRPSANSPGLGEEFTYEKMLQATNNFSDMNLIKHGHSGDIFHGMLDSGKVVIIKRVQLQLLKNEIYNVELDLFSKIKHPKIIPLIGYCLEHEDEKIFVYRYMPNGDLSSALYRANYLEDNGLQSLDWITRLKIAIGAAEAISYLHHECNPPFVHRDIQASSILLDDKYEVRLGSLSEVCVQGADNKIARMLRLQQTFDKGTSAMSSATSAYDVYCFGKILLGLVTGKLSDDNSDDELENLLSDVNVYEKELVSKIVDQSLIVDDDLLEEIWAVTIVAKSCLNPKPSRRPQMRHILRALENPFRVVREESISSGWLRTNSSRKYWSFALFGSWRQSSSDGAGLPGQTSRKEGISGLKQAGRIGSGGSGTNEYSSSSHKRSSSEIFPAPIDMLDERTRQGSE</sequence>
<dbReference type="PANTHER" id="PTHR48056">
    <property type="entry name" value="LRR RECEPTOR-LIKE SERINE/THREONINE-PROTEIN KINASE-RELATED"/>
    <property type="match status" value="1"/>
</dbReference>
<dbReference type="FunFam" id="1.10.510.10:FF:000448">
    <property type="entry name" value="Putative LRR receptor-like serine/threonine-protein kinase"/>
    <property type="match status" value="1"/>
</dbReference>
<evidence type="ECO:0000313" key="14">
    <source>
        <dbReference type="EMBL" id="CAI9116743.1"/>
    </source>
</evidence>
<evidence type="ECO:0000256" key="9">
    <source>
        <dbReference type="ARBA" id="ARBA00023180"/>
    </source>
</evidence>
<gene>
    <name evidence="14" type="ORF">OLC1_LOCUS22956</name>
</gene>
<reference evidence="14" key="1">
    <citation type="submission" date="2023-03" db="EMBL/GenBank/DDBJ databases">
        <authorList>
            <person name="Julca I."/>
        </authorList>
    </citation>
    <scope>NUCLEOTIDE SEQUENCE</scope>
</reference>
<dbReference type="GO" id="GO:0016020">
    <property type="term" value="C:membrane"/>
    <property type="evidence" value="ECO:0007669"/>
    <property type="project" value="UniProtKB-SubCell"/>
</dbReference>
<evidence type="ECO:0000256" key="3">
    <source>
        <dbReference type="ARBA" id="ARBA00022692"/>
    </source>
</evidence>
<evidence type="ECO:0000256" key="4">
    <source>
        <dbReference type="ARBA" id="ARBA00022737"/>
    </source>
</evidence>
<dbReference type="Pfam" id="PF00560">
    <property type="entry name" value="LRR_1"/>
    <property type="match status" value="2"/>
</dbReference>
<evidence type="ECO:0000256" key="5">
    <source>
        <dbReference type="ARBA" id="ARBA00022741"/>
    </source>
</evidence>
<dbReference type="Gene3D" id="3.30.200.20">
    <property type="entry name" value="Phosphorylase Kinase, domain 1"/>
    <property type="match status" value="1"/>
</dbReference>
<evidence type="ECO:0000256" key="1">
    <source>
        <dbReference type="ARBA" id="ARBA00004370"/>
    </source>
</evidence>
<keyword evidence="3 11" id="KW-0812">Transmembrane</keyword>
<evidence type="ECO:0000256" key="11">
    <source>
        <dbReference type="SAM" id="Phobius"/>
    </source>
</evidence>
<dbReference type="GO" id="GO:0005524">
    <property type="term" value="F:ATP binding"/>
    <property type="evidence" value="ECO:0007669"/>
    <property type="project" value="UniProtKB-KW"/>
</dbReference>
<dbReference type="SUPFAM" id="SSF52058">
    <property type="entry name" value="L domain-like"/>
    <property type="match status" value="1"/>
</dbReference>
<dbReference type="GO" id="GO:0051707">
    <property type="term" value="P:response to other organism"/>
    <property type="evidence" value="ECO:0007669"/>
    <property type="project" value="UniProtKB-ARBA"/>
</dbReference>
<dbReference type="GO" id="GO:0006952">
    <property type="term" value="P:defense response"/>
    <property type="evidence" value="ECO:0007669"/>
    <property type="project" value="UniProtKB-ARBA"/>
</dbReference>
<dbReference type="AlphaFoldDB" id="A0AAV1EAJ6"/>
<evidence type="ECO:0000256" key="8">
    <source>
        <dbReference type="ARBA" id="ARBA00023136"/>
    </source>
</evidence>
<dbReference type="PANTHER" id="PTHR48056:SF81">
    <property type="entry name" value="RECEPTOR PROTEIN-TYROSINE KINASE CEPR1"/>
    <property type="match status" value="1"/>
</dbReference>
<evidence type="ECO:0000256" key="7">
    <source>
        <dbReference type="ARBA" id="ARBA00022989"/>
    </source>
</evidence>
<evidence type="ECO:0000256" key="10">
    <source>
        <dbReference type="SAM" id="MobiDB-lite"/>
    </source>
</evidence>
<dbReference type="Proteomes" id="UP001161247">
    <property type="component" value="Chromosome 8"/>
</dbReference>
<dbReference type="InterPro" id="IPR050647">
    <property type="entry name" value="Plant_LRR-RLKs"/>
</dbReference>
<dbReference type="InterPro" id="IPR013210">
    <property type="entry name" value="LRR_N_plant-typ"/>
</dbReference>
<dbReference type="InterPro" id="IPR011009">
    <property type="entry name" value="Kinase-like_dom_sf"/>
</dbReference>
<dbReference type="SMART" id="SM00369">
    <property type="entry name" value="LRR_TYP"/>
    <property type="match status" value="6"/>
</dbReference>
<keyword evidence="9" id="KW-0325">Glycoprotein</keyword>
<feature type="domain" description="Protein kinase" evidence="13">
    <location>
        <begin position="506"/>
        <end position="783"/>
    </location>
</feature>
<dbReference type="GO" id="GO:0004672">
    <property type="term" value="F:protein kinase activity"/>
    <property type="evidence" value="ECO:0007669"/>
    <property type="project" value="InterPro"/>
</dbReference>
<keyword evidence="4" id="KW-0677">Repeat</keyword>
<keyword evidence="6" id="KW-0067">ATP-binding</keyword>
<dbReference type="SUPFAM" id="SSF56112">
    <property type="entry name" value="Protein kinase-like (PK-like)"/>
    <property type="match status" value="1"/>
</dbReference>
<feature type="region of interest" description="Disordered" evidence="10">
    <location>
        <begin position="463"/>
        <end position="490"/>
    </location>
</feature>
<keyword evidence="2" id="KW-0433">Leucine-rich repeat</keyword>
<protein>
    <submittedName>
        <fullName evidence="14">OLC1v1017975C1</fullName>
    </submittedName>
</protein>
<dbReference type="PROSITE" id="PS50011">
    <property type="entry name" value="PROTEIN_KINASE_DOM"/>
    <property type="match status" value="1"/>
</dbReference>
<dbReference type="EMBL" id="OX459125">
    <property type="protein sequence ID" value="CAI9116743.1"/>
    <property type="molecule type" value="Genomic_DNA"/>
</dbReference>
<dbReference type="FunFam" id="3.80.10.10:FF:000383">
    <property type="entry name" value="Leucine-rich repeat receptor protein kinase EMS1"/>
    <property type="match status" value="1"/>
</dbReference>
<dbReference type="InterPro" id="IPR000719">
    <property type="entry name" value="Prot_kinase_dom"/>
</dbReference>
<dbReference type="Gene3D" id="1.10.510.10">
    <property type="entry name" value="Transferase(Phosphotransferase) domain 1"/>
    <property type="match status" value="1"/>
</dbReference>
<dbReference type="Pfam" id="PF13855">
    <property type="entry name" value="LRR_8"/>
    <property type="match status" value="2"/>
</dbReference>
<feature type="chain" id="PRO_5043460518" evidence="12">
    <location>
        <begin position="26"/>
        <end position="880"/>
    </location>
</feature>
<proteinExistence type="predicted"/>
<dbReference type="InterPro" id="IPR003591">
    <property type="entry name" value="Leu-rich_rpt_typical-subtyp"/>
</dbReference>
<dbReference type="InterPro" id="IPR001245">
    <property type="entry name" value="Ser-Thr/Tyr_kinase_cat_dom"/>
</dbReference>
<accession>A0AAV1EAJ6</accession>
<name>A0AAV1EAJ6_OLDCO</name>
<comment type="subcellular location">
    <subcellularLocation>
        <location evidence="1">Membrane</location>
    </subcellularLocation>
</comment>
<keyword evidence="7 11" id="KW-1133">Transmembrane helix</keyword>
<evidence type="ECO:0000313" key="15">
    <source>
        <dbReference type="Proteomes" id="UP001161247"/>
    </source>
</evidence>
<feature type="compositionally biased region" description="Basic and acidic residues" evidence="10">
    <location>
        <begin position="871"/>
        <end position="880"/>
    </location>
</feature>
<feature type="signal peptide" evidence="12">
    <location>
        <begin position="1"/>
        <end position="25"/>
    </location>
</feature>